<dbReference type="RefSeq" id="YP_009293170.1">
    <property type="nucleotide sequence ID" value="NC_031127.1"/>
</dbReference>
<evidence type="ECO:0000259" key="1">
    <source>
        <dbReference type="PROSITE" id="PS51186"/>
    </source>
</evidence>
<accession>A0A1B2IDJ8</accession>
<dbReference type="InterPro" id="IPR016181">
    <property type="entry name" value="Acyl_CoA_acyltransferase"/>
</dbReference>
<evidence type="ECO:0000313" key="3">
    <source>
        <dbReference type="Proteomes" id="UP000203302"/>
    </source>
</evidence>
<dbReference type="CDD" id="cd04301">
    <property type="entry name" value="NAT_SF"/>
    <property type="match status" value="1"/>
</dbReference>
<reference evidence="3" key="1">
    <citation type="submission" date="2016-06" db="EMBL/GenBank/DDBJ databases">
        <authorList>
            <person name="Berg J.A."/>
            <person name="Grossarth S.E."/>
            <person name="Jarvis T.M."/>
            <person name="Merrill B.D."/>
            <person name="Breakwell D.P."/>
            <person name="Hope S."/>
            <person name="Grose J.H."/>
        </authorList>
    </citation>
    <scope>NUCLEOTIDE SEQUENCE [LARGE SCALE GENOMIC DNA]</scope>
</reference>
<dbReference type="Gene3D" id="3.40.630.30">
    <property type="match status" value="1"/>
</dbReference>
<dbReference type="InterPro" id="IPR000182">
    <property type="entry name" value="GNAT_dom"/>
</dbReference>
<dbReference type="Pfam" id="PF13508">
    <property type="entry name" value="Acetyltransf_7"/>
    <property type="match status" value="1"/>
</dbReference>
<protein>
    <submittedName>
        <fullName evidence="2">Putative ribosomal-protein-alanine acetyltransferase</fullName>
    </submittedName>
</protein>
<feature type="domain" description="N-acetyltransferase" evidence="1">
    <location>
        <begin position="8"/>
        <end position="155"/>
    </location>
</feature>
<keyword evidence="2" id="KW-0808">Transferase</keyword>
<dbReference type="OrthoDB" id="22406at10239"/>
<proteinExistence type="predicted"/>
<dbReference type="SUPFAM" id="SSF55729">
    <property type="entry name" value="Acyl-CoA N-acyltransferases (Nat)"/>
    <property type="match status" value="1"/>
</dbReference>
<sequence length="161" mass="18078">MIEAAILKDSTELTTDQQKQLLGLHYAFLNYQRSVLGVKIDVPELAVATLFRGNRIAVALEAGRVVGYCIYRVISGVLKLRTLFVAEEHRRSGKMSALIELISAREVYANAQLTVHQKCRPAYNFFTRLGYVASELDGWLNLFFDRHTSLANNKTTQSAVV</sequence>
<organism evidence="2 3">
    <name type="scientific">Erwinia phage vB_EamM_Huxley</name>
    <dbReference type="NCBI Taxonomy" id="1883373"/>
    <lineage>
        <taxon>Viruses</taxon>
        <taxon>Duplodnaviria</taxon>
        <taxon>Heunggongvirae</taxon>
        <taxon>Uroviricota</taxon>
        <taxon>Caudoviricetes</taxon>
        <taxon>Chimalliviridae</taxon>
        <taxon>Machinavirus</taxon>
        <taxon>Machinavirus machina</taxon>
    </lineage>
</organism>
<dbReference type="PROSITE" id="PS51186">
    <property type="entry name" value="GNAT"/>
    <property type="match status" value="1"/>
</dbReference>
<dbReference type="EMBL" id="KX397368">
    <property type="protein sequence ID" value="ANZ49284.1"/>
    <property type="molecule type" value="Genomic_DNA"/>
</dbReference>
<dbReference type="Proteomes" id="UP000203302">
    <property type="component" value="Segment"/>
</dbReference>
<dbReference type="GO" id="GO:0016747">
    <property type="term" value="F:acyltransferase activity, transferring groups other than amino-acyl groups"/>
    <property type="evidence" value="ECO:0007669"/>
    <property type="project" value="InterPro"/>
</dbReference>
<name>A0A1B2IDJ8_9CAUD</name>
<gene>
    <name evidence="2" type="ORF">HUXLEY_202</name>
</gene>
<dbReference type="GeneID" id="29069324"/>
<evidence type="ECO:0000313" key="2">
    <source>
        <dbReference type="EMBL" id="ANZ49284.1"/>
    </source>
</evidence>
<dbReference type="KEGG" id="vg:29069324"/>